<dbReference type="PANTHER" id="PTHR30363">
    <property type="entry name" value="HTH-TYPE TRANSCRIPTIONAL REGULATOR SRLR-RELATED"/>
    <property type="match status" value="1"/>
</dbReference>
<dbReference type="EMBL" id="SDPL01000219">
    <property type="protein sequence ID" value="RXZ46207.1"/>
    <property type="molecule type" value="Genomic_DNA"/>
</dbReference>
<dbReference type="RefSeq" id="WP_165307675.1">
    <property type="nucleotide sequence ID" value="NZ_SDPL01000219.1"/>
</dbReference>
<gene>
    <name evidence="4" type="ORF">ESO86_11110</name>
</gene>
<evidence type="ECO:0000256" key="2">
    <source>
        <dbReference type="ARBA" id="ARBA00023163"/>
    </source>
</evidence>
<evidence type="ECO:0000259" key="3">
    <source>
        <dbReference type="PROSITE" id="PS51000"/>
    </source>
</evidence>
<dbReference type="InterPro" id="IPR050313">
    <property type="entry name" value="Carb_Metab_HTH_regulators"/>
</dbReference>
<keyword evidence="1" id="KW-0805">Transcription regulation</keyword>
<dbReference type="InterPro" id="IPR036390">
    <property type="entry name" value="WH_DNA-bd_sf"/>
</dbReference>
<dbReference type="InterPro" id="IPR036388">
    <property type="entry name" value="WH-like_DNA-bd_sf"/>
</dbReference>
<evidence type="ECO:0000313" key="4">
    <source>
        <dbReference type="EMBL" id="RXZ46207.1"/>
    </source>
</evidence>
<dbReference type="Gene3D" id="1.10.10.10">
    <property type="entry name" value="Winged helix-like DNA-binding domain superfamily/Winged helix DNA-binding domain"/>
    <property type="match status" value="1"/>
</dbReference>
<comment type="caution">
    <text evidence="4">The sequence shown here is derived from an EMBL/GenBank/DDBJ whole genome shotgun (WGS) entry which is preliminary data.</text>
</comment>
<feature type="non-terminal residue" evidence="4">
    <location>
        <position position="65"/>
    </location>
</feature>
<dbReference type="Pfam" id="PF08220">
    <property type="entry name" value="HTH_DeoR"/>
    <property type="match status" value="1"/>
</dbReference>
<reference evidence="4 5" key="1">
    <citation type="submission" date="2019-01" db="EMBL/GenBank/DDBJ databases">
        <authorList>
            <person name="Li J."/>
        </authorList>
    </citation>
    <scope>NUCLEOTIDE SEQUENCE [LARGE SCALE GENOMIC DNA]</scope>
    <source>
        <strain evidence="4 5">CGMCC 4.7180</strain>
    </source>
</reference>
<proteinExistence type="predicted"/>
<dbReference type="PANTHER" id="PTHR30363:SF44">
    <property type="entry name" value="AGA OPERON TRANSCRIPTIONAL REPRESSOR-RELATED"/>
    <property type="match status" value="1"/>
</dbReference>
<evidence type="ECO:0000256" key="1">
    <source>
        <dbReference type="ARBA" id="ARBA00023015"/>
    </source>
</evidence>
<dbReference type="Proteomes" id="UP000292881">
    <property type="component" value="Unassembled WGS sequence"/>
</dbReference>
<dbReference type="InterPro" id="IPR001034">
    <property type="entry name" value="DeoR_HTH"/>
</dbReference>
<sequence length="65" mass="6838">MQHDAAHRRSLTADLVTERGFVRVVELSESFGVTPVTARADLDALERAGLVRRVHGGAVPSGAGA</sequence>
<keyword evidence="2" id="KW-0804">Transcription</keyword>
<dbReference type="PRINTS" id="PR00037">
    <property type="entry name" value="HTHLACR"/>
</dbReference>
<dbReference type="PROSITE" id="PS51000">
    <property type="entry name" value="HTH_DEOR_2"/>
    <property type="match status" value="1"/>
</dbReference>
<protein>
    <submittedName>
        <fullName evidence="4">DeoR/GlpR transcriptional regulator</fullName>
    </submittedName>
</protein>
<accession>A0A4Q2JJE1</accession>
<dbReference type="AlphaFoldDB" id="A0A4Q2JJE1"/>
<organism evidence="4 5">
    <name type="scientific">Agromyces binzhouensis</name>
    <dbReference type="NCBI Taxonomy" id="1817495"/>
    <lineage>
        <taxon>Bacteria</taxon>
        <taxon>Bacillati</taxon>
        <taxon>Actinomycetota</taxon>
        <taxon>Actinomycetes</taxon>
        <taxon>Micrococcales</taxon>
        <taxon>Microbacteriaceae</taxon>
        <taxon>Agromyces</taxon>
    </lineage>
</organism>
<name>A0A4Q2JJE1_9MICO</name>
<feature type="domain" description="HTH deoR-type" evidence="3">
    <location>
        <begin position="5"/>
        <end position="60"/>
    </location>
</feature>
<dbReference type="GO" id="GO:0003700">
    <property type="term" value="F:DNA-binding transcription factor activity"/>
    <property type="evidence" value="ECO:0007669"/>
    <property type="project" value="InterPro"/>
</dbReference>
<dbReference type="SMART" id="SM00420">
    <property type="entry name" value="HTH_DEOR"/>
    <property type="match status" value="1"/>
</dbReference>
<dbReference type="SUPFAM" id="SSF46785">
    <property type="entry name" value="Winged helix' DNA-binding domain"/>
    <property type="match status" value="1"/>
</dbReference>
<keyword evidence="5" id="KW-1185">Reference proteome</keyword>
<evidence type="ECO:0000313" key="5">
    <source>
        <dbReference type="Proteomes" id="UP000292881"/>
    </source>
</evidence>